<feature type="domain" description="Glycosyl transferase family 1" evidence="1">
    <location>
        <begin position="233"/>
        <end position="372"/>
    </location>
</feature>
<sequence length="411" mass="45552">MRRLLNVNSYHYRRGGSDAVYFEHARVFGQLGWENAYFSMKYPKNVDSEWSKYFVDELEFGFDYTFLQKMVMASKVVYSFEAQRKLEQLLGVFKPDIAHLHCIYHHLSPSILPVMRKHGIPVVMTAHDLKLACPAYKMLNAGGICEKCKDGSVLNVVKNRCIRGSLGASAIVAVESALHGVGGLLNTYYKHLSAIVAPSHFYREKLIEWGWDAKRVVYIPNFSDVPDQVSGKPGQYILYFGRLSFEKGVHTAIAAAAAAGVELVIAGTGPDDSKLKALAQELKAPVRFVGYQSGAALHQLVDDCRAVVLPSEWYENAPMTVLESFARGKTVIGATMGGITEMINEGENGWLFESGNAAALAQAYAQVMGESDSRLLEMGMGGRQLVQEKFSRSRYVEEMSRLYDGLLAAPH</sequence>
<evidence type="ECO:0000313" key="3">
    <source>
        <dbReference type="EMBL" id="MFG6447015.1"/>
    </source>
</evidence>
<accession>A0ABW7FRQ2</accession>
<dbReference type="Pfam" id="PF13439">
    <property type="entry name" value="Glyco_transf_4"/>
    <property type="match status" value="1"/>
</dbReference>
<dbReference type="RefSeq" id="WP_394458372.1">
    <property type="nucleotide sequence ID" value="NZ_JBIGHZ010000001.1"/>
</dbReference>
<dbReference type="EMBL" id="JBIGHZ010000001">
    <property type="protein sequence ID" value="MFG6447015.1"/>
    <property type="molecule type" value="Genomic_DNA"/>
</dbReference>
<dbReference type="InterPro" id="IPR001296">
    <property type="entry name" value="Glyco_trans_1"/>
</dbReference>
<dbReference type="Proteomes" id="UP001606099">
    <property type="component" value="Unassembled WGS sequence"/>
</dbReference>
<proteinExistence type="predicted"/>
<dbReference type="PANTHER" id="PTHR45947:SF13">
    <property type="entry name" value="TRANSFERASE"/>
    <property type="match status" value="1"/>
</dbReference>
<dbReference type="Pfam" id="PF00534">
    <property type="entry name" value="Glycos_transf_1"/>
    <property type="match status" value="1"/>
</dbReference>
<protein>
    <submittedName>
        <fullName evidence="3">Glycosyltransferase</fullName>
    </submittedName>
</protein>
<dbReference type="InterPro" id="IPR028098">
    <property type="entry name" value="Glyco_trans_4-like_N"/>
</dbReference>
<feature type="domain" description="Glycosyltransferase subfamily 4-like N-terminal" evidence="2">
    <location>
        <begin position="15"/>
        <end position="224"/>
    </location>
</feature>
<dbReference type="PANTHER" id="PTHR45947">
    <property type="entry name" value="SULFOQUINOVOSYL TRANSFERASE SQD2"/>
    <property type="match status" value="1"/>
</dbReference>
<evidence type="ECO:0000259" key="1">
    <source>
        <dbReference type="Pfam" id="PF00534"/>
    </source>
</evidence>
<dbReference type="SUPFAM" id="SSF53756">
    <property type="entry name" value="UDP-Glycosyltransferase/glycogen phosphorylase"/>
    <property type="match status" value="1"/>
</dbReference>
<evidence type="ECO:0000259" key="2">
    <source>
        <dbReference type="Pfam" id="PF13439"/>
    </source>
</evidence>
<comment type="caution">
    <text evidence="3">The sequence shown here is derived from an EMBL/GenBank/DDBJ whole genome shotgun (WGS) entry which is preliminary data.</text>
</comment>
<keyword evidence="4" id="KW-1185">Reference proteome</keyword>
<gene>
    <name evidence="3" type="ORF">ACG0Z6_02025</name>
</gene>
<organism evidence="3 4">
    <name type="scientific">Roseateles rivi</name>
    <dbReference type="NCBI Taxonomy" id="3299028"/>
    <lineage>
        <taxon>Bacteria</taxon>
        <taxon>Pseudomonadati</taxon>
        <taxon>Pseudomonadota</taxon>
        <taxon>Betaproteobacteria</taxon>
        <taxon>Burkholderiales</taxon>
        <taxon>Sphaerotilaceae</taxon>
        <taxon>Roseateles</taxon>
    </lineage>
</organism>
<name>A0ABW7FRQ2_9BURK</name>
<dbReference type="Gene3D" id="3.40.50.2000">
    <property type="entry name" value="Glycogen Phosphorylase B"/>
    <property type="match status" value="2"/>
</dbReference>
<evidence type="ECO:0000313" key="4">
    <source>
        <dbReference type="Proteomes" id="UP001606099"/>
    </source>
</evidence>
<reference evidence="3 4" key="1">
    <citation type="submission" date="2024-08" db="EMBL/GenBank/DDBJ databases">
        <authorList>
            <person name="Lu H."/>
        </authorList>
    </citation>
    <scope>NUCLEOTIDE SEQUENCE [LARGE SCALE GENOMIC DNA]</scope>
    <source>
        <strain evidence="3 4">BYS180W</strain>
    </source>
</reference>
<dbReference type="InterPro" id="IPR050194">
    <property type="entry name" value="Glycosyltransferase_grp1"/>
</dbReference>